<gene>
    <name evidence="1" type="ORF">TorRG33x02_005950</name>
</gene>
<dbReference type="AlphaFoldDB" id="A0A2P5G012"/>
<evidence type="ECO:0000313" key="1">
    <source>
        <dbReference type="EMBL" id="POO03390.1"/>
    </source>
</evidence>
<dbReference type="Proteomes" id="UP000237000">
    <property type="component" value="Unassembled WGS sequence"/>
</dbReference>
<reference evidence="2" key="1">
    <citation type="submission" date="2016-06" db="EMBL/GenBank/DDBJ databases">
        <title>Parallel loss of symbiosis genes in relatives of nitrogen-fixing non-legume Parasponia.</title>
        <authorList>
            <person name="Van Velzen R."/>
            <person name="Holmer R."/>
            <person name="Bu F."/>
            <person name="Rutten L."/>
            <person name="Van Zeijl A."/>
            <person name="Liu W."/>
            <person name="Santuari L."/>
            <person name="Cao Q."/>
            <person name="Sharma T."/>
            <person name="Shen D."/>
            <person name="Roswanjaya Y."/>
            <person name="Wardhani T."/>
            <person name="Kalhor M.S."/>
            <person name="Jansen J."/>
            <person name="Van den Hoogen J."/>
            <person name="Gungor B."/>
            <person name="Hartog M."/>
            <person name="Hontelez J."/>
            <person name="Verver J."/>
            <person name="Yang W.-C."/>
            <person name="Schijlen E."/>
            <person name="Repin R."/>
            <person name="Schilthuizen M."/>
            <person name="Schranz E."/>
            <person name="Heidstra R."/>
            <person name="Miyata K."/>
            <person name="Fedorova E."/>
            <person name="Kohlen W."/>
            <person name="Bisseling T."/>
            <person name="Smit S."/>
            <person name="Geurts R."/>
        </authorList>
    </citation>
    <scope>NUCLEOTIDE SEQUENCE [LARGE SCALE GENOMIC DNA]</scope>
    <source>
        <strain evidence="2">cv. RG33-2</strain>
    </source>
</reference>
<proteinExistence type="predicted"/>
<dbReference type="InParanoid" id="A0A2P5G012"/>
<accession>A0A2P5G012</accession>
<dbReference type="EMBL" id="JXTC01000002">
    <property type="protein sequence ID" value="POO03390.1"/>
    <property type="molecule type" value="Genomic_DNA"/>
</dbReference>
<protein>
    <submittedName>
        <fullName evidence="1">Uncharacterized protein</fullName>
    </submittedName>
</protein>
<sequence length="89" mass="10052">MAEMAEGLGESEDRDGRKLEWRLSRSIRKRNLHKWSQDKSSELSCDNHSNSSDSVLGITMAAWKGGGGWRIVQISPNRVAFLRDFNGKC</sequence>
<keyword evidence="2" id="KW-1185">Reference proteome</keyword>
<comment type="caution">
    <text evidence="1">The sequence shown here is derived from an EMBL/GenBank/DDBJ whole genome shotgun (WGS) entry which is preliminary data.</text>
</comment>
<name>A0A2P5G012_TREOI</name>
<evidence type="ECO:0000313" key="2">
    <source>
        <dbReference type="Proteomes" id="UP000237000"/>
    </source>
</evidence>
<organism evidence="1 2">
    <name type="scientific">Trema orientale</name>
    <name type="common">Charcoal tree</name>
    <name type="synonym">Celtis orientalis</name>
    <dbReference type="NCBI Taxonomy" id="63057"/>
    <lineage>
        <taxon>Eukaryota</taxon>
        <taxon>Viridiplantae</taxon>
        <taxon>Streptophyta</taxon>
        <taxon>Embryophyta</taxon>
        <taxon>Tracheophyta</taxon>
        <taxon>Spermatophyta</taxon>
        <taxon>Magnoliopsida</taxon>
        <taxon>eudicotyledons</taxon>
        <taxon>Gunneridae</taxon>
        <taxon>Pentapetalae</taxon>
        <taxon>rosids</taxon>
        <taxon>fabids</taxon>
        <taxon>Rosales</taxon>
        <taxon>Cannabaceae</taxon>
        <taxon>Trema</taxon>
    </lineage>
</organism>